<dbReference type="OrthoDB" id="9758917at2"/>
<feature type="binding site" evidence="7">
    <location>
        <begin position="222"/>
        <end position="224"/>
    </location>
    <ligand>
        <name>substrate</name>
    </ligand>
</feature>
<dbReference type="SUPFAM" id="SSF50156">
    <property type="entry name" value="PDZ domain-like"/>
    <property type="match status" value="2"/>
</dbReference>
<evidence type="ECO:0000256" key="2">
    <source>
        <dbReference type="ARBA" id="ARBA00022729"/>
    </source>
</evidence>
<dbReference type="SUPFAM" id="SSF50494">
    <property type="entry name" value="Trypsin-like serine proteases"/>
    <property type="match status" value="1"/>
</dbReference>
<dbReference type="Gene3D" id="2.40.10.120">
    <property type="match status" value="1"/>
</dbReference>
<dbReference type="PRINTS" id="PR00834">
    <property type="entry name" value="PROTEASES2C"/>
</dbReference>
<keyword evidence="5" id="KW-0720">Serine protease</keyword>
<dbReference type="NCBIfam" id="TIGR02037">
    <property type="entry name" value="degP_htrA_DO"/>
    <property type="match status" value="1"/>
</dbReference>
<feature type="binding site" evidence="7">
    <location>
        <position position="120"/>
    </location>
    <ligand>
        <name>substrate</name>
    </ligand>
</feature>
<dbReference type="GO" id="GO:0006508">
    <property type="term" value="P:proteolysis"/>
    <property type="evidence" value="ECO:0007669"/>
    <property type="project" value="UniProtKB-KW"/>
</dbReference>
<dbReference type="GO" id="GO:0004252">
    <property type="term" value="F:serine-type endopeptidase activity"/>
    <property type="evidence" value="ECO:0007669"/>
    <property type="project" value="InterPro"/>
</dbReference>
<dbReference type="AlphaFoldDB" id="A0A285CRM8"/>
<keyword evidence="3" id="KW-0677">Repeat</keyword>
<protein>
    <submittedName>
        <fullName evidence="10">Serine protease Do</fullName>
    </submittedName>
</protein>
<feature type="domain" description="PDZ" evidence="9">
    <location>
        <begin position="375"/>
        <end position="469"/>
    </location>
</feature>
<evidence type="ECO:0000256" key="6">
    <source>
        <dbReference type="PIRSR" id="PIRSR611782-1"/>
    </source>
</evidence>
<name>A0A285CRM8_9RHOB</name>
<gene>
    <name evidence="10" type="ORF">SAMN05878503_105100</name>
</gene>
<dbReference type="InterPro" id="IPR011782">
    <property type="entry name" value="Pept_S1C_Do"/>
</dbReference>
<dbReference type="InterPro" id="IPR001940">
    <property type="entry name" value="Peptidase_S1C"/>
</dbReference>
<dbReference type="Gene3D" id="2.30.42.10">
    <property type="match status" value="2"/>
</dbReference>
<proteinExistence type="predicted"/>
<evidence type="ECO:0000256" key="5">
    <source>
        <dbReference type="ARBA" id="ARBA00022825"/>
    </source>
</evidence>
<feature type="binding site" evidence="7">
    <location>
        <position position="150"/>
    </location>
    <ligand>
        <name>substrate</name>
    </ligand>
</feature>
<dbReference type="CDD" id="cd10839">
    <property type="entry name" value="cpPDZ1_DegP-like"/>
    <property type="match status" value="1"/>
</dbReference>
<evidence type="ECO:0000256" key="4">
    <source>
        <dbReference type="ARBA" id="ARBA00022801"/>
    </source>
</evidence>
<feature type="domain" description="PDZ" evidence="9">
    <location>
        <begin position="265"/>
        <end position="359"/>
    </location>
</feature>
<dbReference type="RefSeq" id="WP_097030184.1">
    <property type="nucleotide sequence ID" value="NZ_OAOQ01000005.1"/>
</dbReference>
<dbReference type="InterPro" id="IPR001478">
    <property type="entry name" value="PDZ"/>
</dbReference>
<reference evidence="11" key="1">
    <citation type="submission" date="2017-08" db="EMBL/GenBank/DDBJ databases">
        <authorList>
            <person name="Varghese N."/>
            <person name="Submissions S."/>
        </authorList>
    </citation>
    <scope>NUCLEOTIDE SEQUENCE [LARGE SCALE GENOMIC DNA]</scope>
    <source>
        <strain evidence="11">JA234</strain>
    </source>
</reference>
<keyword evidence="11" id="KW-1185">Reference proteome</keyword>
<evidence type="ECO:0000256" key="3">
    <source>
        <dbReference type="ARBA" id="ARBA00022737"/>
    </source>
</evidence>
<evidence type="ECO:0000313" key="10">
    <source>
        <dbReference type="EMBL" id="SNX70191.1"/>
    </source>
</evidence>
<dbReference type="PANTHER" id="PTHR43343:SF3">
    <property type="entry name" value="PROTEASE DO-LIKE 8, CHLOROPLASTIC"/>
    <property type="match status" value="1"/>
</dbReference>
<organism evidence="10 11">
    <name type="scientific">Cereibacter ovatus</name>
    <dbReference type="NCBI Taxonomy" id="439529"/>
    <lineage>
        <taxon>Bacteria</taxon>
        <taxon>Pseudomonadati</taxon>
        <taxon>Pseudomonadota</taxon>
        <taxon>Alphaproteobacteria</taxon>
        <taxon>Rhodobacterales</taxon>
        <taxon>Paracoccaceae</taxon>
        <taxon>Cereibacter</taxon>
    </lineage>
</organism>
<dbReference type="Pfam" id="PF13365">
    <property type="entry name" value="Trypsin_2"/>
    <property type="match status" value="1"/>
</dbReference>
<evidence type="ECO:0000313" key="11">
    <source>
        <dbReference type="Proteomes" id="UP000219467"/>
    </source>
</evidence>
<dbReference type="InterPro" id="IPR009003">
    <property type="entry name" value="Peptidase_S1_PA"/>
</dbReference>
<feature type="signal peptide" evidence="8">
    <location>
        <begin position="1"/>
        <end position="36"/>
    </location>
</feature>
<keyword evidence="2 8" id="KW-0732">Signal</keyword>
<evidence type="ECO:0000256" key="7">
    <source>
        <dbReference type="PIRSR" id="PIRSR611782-2"/>
    </source>
</evidence>
<feature type="active site" description="Charge relay system" evidence="6">
    <location>
        <position position="120"/>
    </location>
</feature>
<dbReference type="InterPro" id="IPR051201">
    <property type="entry name" value="Chloro_Bact_Ser_Proteases"/>
</dbReference>
<evidence type="ECO:0000256" key="1">
    <source>
        <dbReference type="ARBA" id="ARBA00022670"/>
    </source>
</evidence>
<feature type="active site" description="Charge relay system" evidence="6">
    <location>
        <position position="224"/>
    </location>
</feature>
<feature type="active site" description="Charge relay system" evidence="6">
    <location>
        <position position="150"/>
    </location>
</feature>
<feature type="chain" id="PRO_5039343431" evidence="8">
    <location>
        <begin position="37"/>
        <end position="483"/>
    </location>
</feature>
<keyword evidence="4" id="KW-0378">Hydrolase</keyword>
<dbReference type="SMART" id="SM00228">
    <property type="entry name" value="PDZ"/>
    <property type="match status" value="2"/>
</dbReference>
<dbReference type="PROSITE" id="PS50106">
    <property type="entry name" value="PDZ"/>
    <property type="match status" value="2"/>
</dbReference>
<dbReference type="Proteomes" id="UP000219467">
    <property type="component" value="Unassembled WGS sequence"/>
</dbReference>
<accession>A0A285CRM8</accession>
<dbReference type="InterPro" id="IPR036034">
    <property type="entry name" value="PDZ_sf"/>
</dbReference>
<evidence type="ECO:0000259" key="9">
    <source>
        <dbReference type="PROSITE" id="PS50106"/>
    </source>
</evidence>
<sequence>MPMPLLRSSLKAAMLATTLLATGVAGLAVTVPPAQAEVPMQGYADLVAQVSPAVVFIEVTAQSQAPSGRAGNPLEEFLRRFGEVNPQFRLPEQPEGGQVMHGLGSGFLISKDGVVVTNNHVVENATDMRVKLEDGREYQAELVGSDPMTDIAVIRLKGAKDLPFVEFGDSEALRVGDAVVAVGNPFGLGGTVTSGIVSAMGRNINSGPYDDYIQTDAAINRGNSGGPLFDTTGRVVGMNTAIFSPTGGSVGIGFSIPANTVRDVVAQLQQSGRVARGWLGVTIQPMTPDIALALGLPGQDGALVAQVQPDSPAEAAGIASGDVISAVNGKPVTGRSSLPRLIAAIPDGERATLTVVRDGAERKLSVTIGALSPERVAAAPSDAPSGLAAPLGVDIEPLAPRLARQLGLPPNLSGVVITAVDPSGPNADRLGPGDVIAEAGGRPIATPRDLAAALREAQGRGVLLLKVIRDGDPVYVGAEVPGA</sequence>
<dbReference type="PANTHER" id="PTHR43343">
    <property type="entry name" value="PEPTIDASE S12"/>
    <property type="match status" value="1"/>
</dbReference>
<keyword evidence="1 10" id="KW-0645">Protease</keyword>
<dbReference type="Pfam" id="PF13180">
    <property type="entry name" value="PDZ_2"/>
    <property type="match status" value="2"/>
</dbReference>
<evidence type="ECO:0000256" key="8">
    <source>
        <dbReference type="SAM" id="SignalP"/>
    </source>
</evidence>
<dbReference type="EMBL" id="OAOQ01000005">
    <property type="protein sequence ID" value="SNX70191.1"/>
    <property type="molecule type" value="Genomic_DNA"/>
</dbReference>